<comment type="caution">
    <text evidence="1">The sequence shown here is derived from an EMBL/GenBank/DDBJ whole genome shotgun (WGS) entry which is preliminary data.</text>
</comment>
<organism evidence="1 2">
    <name type="scientific">Penicillium chermesinum</name>
    <dbReference type="NCBI Taxonomy" id="63820"/>
    <lineage>
        <taxon>Eukaryota</taxon>
        <taxon>Fungi</taxon>
        <taxon>Dikarya</taxon>
        <taxon>Ascomycota</taxon>
        <taxon>Pezizomycotina</taxon>
        <taxon>Eurotiomycetes</taxon>
        <taxon>Eurotiomycetidae</taxon>
        <taxon>Eurotiales</taxon>
        <taxon>Aspergillaceae</taxon>
        <taxon>Penicillium</taxon>
    </lineage>
</organism>
<dbReference type="EMBL" id="JAPQKS010000003">
    <property type="protein sequence ID" value="KAJ5239071.1"/>
    <property type="molecule type" value="Genomic_DNA"/>
</dbReference>
<keyword evidence="2" id="KW-1185">Reference proteome</keyword>
<dbReference type="AlphaFoldDB" id="A0A9W9P6V5"/>
<dbReference type="RefSeq" id="XP_058331990.1">
    <property type="nucleotide sequence ID" value="XM_058472987.1"/>
</dbReference>
<gene>
    <name evidence="1" type="ORF">N7468_003690</name>
</gene>
<accession>A0A9W9P6V5</accession>
<dbReference type="Proteomes" id="UP001150941">
    <property type="component" value="Unassembled WGS sequence"/>
</dbReference>
<name>A0A9W9P6V5_9EURO</name>
<protein>
    <submittedName>
        <fullName evidence="1">Uncharacterized protein</fullName>
    </submittedName>
</protein>
<reference evidence="1" key="2">
    <citation type="journal article" date="2023" name="IMA Fungus">
        <title>Comparative genomic study of the Penicillium genus elucidates a diverse pangenome and 15 lateral gene transfer events.</title>
        <authorList>
            <person name="Petersen C."/>
            <person name="Sorensen T."/>
            <person name="Nielsen M.R."/>
            <person name="Sondergaard T.E."/>
            <person name="Sorensen J.L."/>
            <person name="Fitzpatrick D.A."/>
            <person name="Frisvad J.C."/>
            <person name="Nielsen K.L."/>
        </authorList>
    </citation>
    <scope>NUCLEOTIDE SEQUENCE</scope>
    <source>
        <strain evidence="1">IBT 19713</strain>
    </source>
</reference>
<sequence>MPVEPHPRFSTLDLQEHRKYAALYYPPQHRALANPQMLLQMPEAIGTVYSFGDDIKGAFIIEGKRWDFSAPREELSADYLPLFQSRGTLSYKNIDDLPKPHGLYAGSIQDGHIQILGENGTHISGMLHEPIGQAVTFQGGGFWQMAE</sequence>
<reference evidence="1" key="1">
    <citation type="submission" date="2022-11" db="EMBL/GenBank/DDBJ databases">
        <authorList>
            <person name="Petersen C."/>
        </authorList>
    </citation>
    <scope>NUCLEOTIDE SEQUENCE</scope>
    <source>
        <strain evidence="1">IBT 19713</strain>
    </source>
</reference>
<proteinExistence type="predicted"/>
<dbReference type="GeneID" id="83200290"/>
<evidence type="ECO:0000313" key="2">
    <source>
        <dbReference type="Proteomes" id="UP001150941"/>
    </source>
</evidence>
<evidence type="ECO:0000313" key="1">
    <source>
        <dbReference type="EMBL" id="KAJ5239071.1"/>
    </source>
</evidence>